<accession>A0ABU9G6Z4</accession>
<dbReference type="RefSeq" id="WP_341567802.1">
    <property type="nucleotide sequence ID" value="NZ_JBAKAR010000013.1"/>
</dbReference>
<keyword evidence="1" id="KW-0472">Membrane</keyword>
<keyword evidence="3" id="KW-1185">Reference proteome</keyword>
<sequence length="89" mass="10089">MGIKCKKATATQNSPKHWIRKAAQDTQFVTSWVVVAFVVFETVRRYFGDEVLLSLQQWGNSSVFFSAIYSTVPALIAGYGYYWLIENAS</sequence>
<evidence type="ECO:0000313" key="2">
    <source>
        <dbReference type="EMBL" id="MEL0614257.1"/>
    </source>
</evidence>
<name>A0ABU9G6Z4_9GAMM</name>
<evidence type="ECO:0000313" key="3">
    <source>
        <dbReference type="Proteomes" id="UP001379949"/>
    </source>
</evidence>
<feature type="transmembrane region" description="Helical" evidence="1">
    <location>
        <begin position="63"/>
        <end position="84"/>
    </location>
</feature>
<protein>
    <submittedName>
        <fullName evidence="2">Manganese transporter</fullName>
    </submittedName>
</protein>
<keyword evidence="1" id="KW-1133">Transmembrane helix</keyword>
<reference evidence="2 3" key="1">
    <citation type="submission" date="2024-02" db="EMBL/GenBank/DDBJ databases">
        <title>Bacteria isolated from the canopy kelp, Nereocystis luetkeana.</title>
        <authorList>
            <person name="Pfister C.A."/>
            <person name="Younker I.T."/>
            <person name="Light S.H."/>
        </authorList>
    </citation>
    <scope>NUCLEOTIDE SEQUENCE [LARGE SCALE GENOMIC DNA]</scope>
    <source>
        <strain evidence="2 3">TI.4.07</strain>
    </source>
</reference>
<keyword evidence="1" id="KW-0812">Transmembrane</keyword>
<gene>
    <name evidence="2" type="ORF">V6242_13960</name>
</gene>
<evidence type="ECO:0000256" key="1">
    <source>
        <dbReference type="SAM" id="Phobius"/>
    </source>
</evidence>
<comment type="caution">
    <text evidence="2">The sequence shown here is derived from an EMBL/GenBank/DDBJ whole genome shotgun (WGS) entry which is preliminary data.</text>
</comment>
<dbReference type="EMBL" id="JBAKAR010000013">
    <property type="protein sequence ID" value="MEL0614257.1"/>
    <property type="molecule type" value="Genomic_DNA"/>
</dbReference>
<organism evidence="2 3">
    <name type="scientific">Marinomonas arenicola</name>
    <dbReference type="NCBI Taxonomy" id="569601"/>
    <lineage>
        <taxon>Bacteria</taxon>
        <taxon>Pseudomonadati</taxon>
        <taxon>Pseudomonadota</taxon>
        <taxon>Gammaproteobacteria</taxon>
        <taxon>Oceanospirillales</taxon>
        <taxon>Oceanospirillaceae</taxon>
        <taxon>Marinomonas</taxon>
    </lineage>
</organism>
<feature type="transmembrane region" description="Helical" evidence="1">
    <location>
        <begin position="26"/>
        <end position="43"/>
    </location>
</feature>
<dbReference type="Proteomes" id="UP001379949">
    <property type="component" value="Unassembled WGS sequence"/>
</dbReference>
<dbReference type="Pfam" id="PF11449">
    <property type="entry name" value="ArsP_2"/>
    <property type="match status" value="1"/>
</dbReference>
<dbReference type="InterPro" id="IPR021552">
    <property type="entry name" value="ArsP_2"/>
</dbReference>
<proteinExistence type="predicted"/>